<keyword evidence="3" id="KW-1185">Reference proteome</keyword>
<gene>
    <name evidence="2" type="ORF">ACFQ2O_03945</name>
</gene>
<accession>A0ABW3SL80</accession>
<evidence type="ECO:0000313" key="3">
    <source>
        <dbReference type="Proteomes" id="UP001597094"/>
    </source>
</evidence>
<organism evidence="2 3">
    <name type="scientific">Pontibacter rugosus</name>
    <dbReference type="NCBI Taxonomy" id="1745966"/>
    <lineage>
        <taxon>Bacteria</taxon>
        <taxon>Pseudomonadati</taxon>
        <taxon>Bacteroidota</taxon>
        <taxon>Cytophagia</taxon>
        <taxon>Cytophagales</taxon>
        <taxon>Hymenobacteraceae</taxon>
        <taxon>Pontibacter</taxon>
    </lineage>
</organism>
<dbReference type="EMBL" id="JBHTLD010000019">
    <property type="protein sequence ID" value="MFD1185348.1"/>
    <property type="molecule type" value="Genomic_DNA"/>
</dbReference>
<sequence>MKFFLASALLAVFMCISGPSLYAQHGAGDPGALKAGINYVWLSDSDSQGLMFQNSLQHYVGKRLGVGVNLGLLSAKRYDDAMEIFTVQNTFYMASLQGTFDLMQKETVSFRIGAGPAVRHRSEITSDEIDQGTQDGSVSHLKKTDFGFDAFIENDFSIFRNGIAGGRIGYFYYTEGTAVLSIGLHLGFSF</sequence>
<feature type="signal peptide" evidence="1">
    <location>
        <begin position="1"/>
        <end position="22"/>
    </location>
</feature>
<proteinExistence type="predicted"/>
<evidence type="ECO:0008006" key="4">
    <source>
        <dbReference type="Google" id="ProtNLM"/>
    </source>
</evidence>
<evidence type="ECO:0000313" key="2">
    <source>
        <dbReference type="EMBL" id="MFD1185348.1"/>
    </source>
</evidence>
<comment type="caution">
    <text evidence="2">The sequence shown here is derived from an EMBL/GenBank/DDBJ whole genome shotgun (WGS) entry which is preliminary data.</text>
</comment>
<evidence type="ECO:0000256" key="1">
    <source>
        <dbReference type="SAM" id="SignalP"/>
    </source>
</evidence>
<name>A0ABW3SL80_9BACT</name>
<dbReference type="Proteomes" id="UP001597094">
    <property type="component" value="Unassembled WGS sequence"/>
</dbReference>
<dbReference type="RefSeq" id="WP_377523104.1">
    <property type="nucleotide sequence ID" value="NZ_JBHTLD010000019.1"/>
</dbReference>
<feature type="chain" id="PRO_5046636474" description="Outer membrane protein beta-barrel domain-containing protein" evidence="1">
    <location>
        <begin position="23"/>
        <end position="190"/>
    </location>
</feature>
<reference evidence="3" key="1">
    <citation type="journal article" date="2019" name="Int. J. Syst. Evol. Microbiol.">
        <title>The Global Catalogue of Microorganisms (GCM) 10K type strain sequencing project: providing services to taxonomists for standard genome sequencing and annotation.</title>
        <authorList>
            <consortium name="The Broad Institute Genomics Platform"/>
            <consortium name="The Broad Institute Genome Sequencing Center for Infectious Disease"/>
            <person name="Wu L."/>
            <person name="Ma J."/>
        </authorList>
    </citation>
    <scope>NUCLEOTIDE SEQUENCE [LARGE SCALE GENOMIC DNA]</scope>
    <source>
        <strain evidence="3">JCM 31319</strain>
    </source>
</reference>
<protein>
    <recommendedName>
        <fullName evidence="4">Outer membrane protein beta-barrel domain-containing protein</fullName>
    </recommendedName>
</protein>
<keyword evidence="1" id="KW-0732">Signal</keyword>